<evidence type="ECO:0000313" key="11">
    <source>
        <dbReference type="Proteomes" id="UP000257039"/>
    </source>
</evidence>
<dbReference type="GO" id="GO:0005886">
    <property type="term" value="C:plasma membrane"/>
    <property type="evidence" value="ECO:0007669"/>
    <property type="project" value="UniProtKB-SubCell"/>
</dbReference>
<evidence type="ECO:0000259" key="9">
    <source>
        <dbReference type="PROSITE" id="PS50928"/>
    </source>
</evidence>
<keyword evidence="3" id="KW-1003">Cell membrane</keyword>
<keyword evidence="4 8" id="KW-0812">Transmembrane</keyword>
<dbReference type="Gene3D" id="1.10.3720.10">
    <property type="entry name" value="MetI-like"/>
    <property type="match status" value="1"/>
</dbReference>
<evidence type="ECO:0000256" key="2">
    <source>
        <dbReference type="ARBA" id="ARBA00022448"/>
    </source>
</evidence>
<reference evidence="10 11" key="1">
    <citation type="submission" date="2017-04" db="EMBL/GenBank/DDBJ databases">
        <title>Draft genome sequence of Zooshikella ganghwensis VG4 isolated from Red Sea sediments.</title>
        <authorList>
            <person name="Rehman Z."/>
            <person name="Alam I."/>
            <person name="Kamau A."/>
            <person name="Bajic V."/>
            <person name="Leiknes T."/>
        </authorList>
    </citation>
    <scope>NUCLEOTIDE SEQUENCE [LARGE SCALE GENOMIC DNA]</scope>
    <source>
        <strain evidence="10 11">VG4</strain>
    </source>
</reference>
<evidence type="ECO:0000256" key="5">
    <source>
        <dbReference type="ARBA" id="ARBA00022989"/>
    </source>
</evidence>
<dbReference type="CDD" id="cd06261">
    <property type="entry name" value="TM_PBP2"/>
    <property type="match status" value="1"/>
</dbReference>
<dbReference type="Proteomes" id="UP000257039">
    <property type="component" value="Unassembled WGS sequence"/>
</dbReference>
<dbReference type="Pfam" id="PF19300">
    <property type="entry name" value="BPD_transp_1_N"/>
    <property type="match status" value="1"/>
</dbReference>
<evidence type="ECO:0000256" key="1">
    <source>
        <dbReference type="ARBA" id="ARBA00004651"/>
    </source>
</evidence>
<dbReference type="PANTHER" id="PTHR43163:SF6">
    <property type="entry name" value="DIPEPTIDE TRANSPORT SYSTEM PERMEASE PROTEIN DPPB-RELATED"/>
    <property type="match status" value="1"/>
</dbReference>
<dbReference type="RefSeq" id="WP_094787013.1">
    <property type="nucleotide sequence ID" value="NZ_NDXW01000001.1"/>
</dbReference>
<evidence type="ECO:0000256" key="4">
    <source>
        <dbReference type="ARBA" id="ARBA00022692"/>
    </source>
</evidence>
<evidence type="ECO:0000256" key="6">
    <source>
        <dbReference type="ARBA" id="ARBA00023136"/>
    </source>
</evidence>
<organism evidence="10 11">
    <name type="scientific">Zooshikella ganghwensis</name>
    <dbReference type="NCBI Taxonomy" id="202772"/>
    <lineage>
        <taxon>Bacteria</taxon>
        <taxon>Pseudomonadati</taxon>
        <taxon>Pseudomonadota</taxon>
        <taxon>Gammaproteobacteria</taxon>
        <taxon>Oceanospirillales</taxon>
        <taxon>Zooshikellaceae</taxon>
        <taxon>Zooshikella</taxon>
    </lineage>
</organism>
<dbReference type="EMBL" id="NDXW01000001">
    <property type="protein sequence ID" value="RDH43756.1"/>
    <property type="molecule type" value="Genomic_DNA"/>
</dbReference>
<comment type="similarity">
    <text evidence="7">Belongs to the binding-protein-dependent transport system permease family. OppBC subfamily.</text>
</comment>
<dbReference type="PANTHER" id="PTHR43163">
    <property type="entry name" value="DIPEPTIDE TRANSPORT SYSTEM PERMEASE PROTEIN DPPB-RELATED"/>
    <property type="match status" value="1"/>
</dbReference>
<comment type="caution">
    <text evidence="10">The sequence shown here is derived from an EMBL/GenBank/DDBJ whole genome shotgun (WGS) entry which is preliminary data.</text>
</comment>
<feature type="transmembrane region" description="Helical" evidence="8">
    <location>
        <begin position="179"/>
        <end position="201"/>
    </location>
</feature>
<feature type="domain" description="ABC transmembrane type-1" evidence="9">
    <location>
        <begin position="95"/>
        <end position="301"/>
    </location>
</feature>
<dbReference type="AlphaFoldDB" id="A0A4P9VLQ0"/>
<dbReference type="GO" id="GO:0071916">
    <property type="term" value="F:dipeptide transmembrane transporter activity"/>
    <property type="evidence" value="ECO:0007669"/>
    <property type="project" value="TreeGrafter"/>
</dbReference>
<keyword evidence="5 8" id="KW-1133">Transmembrane helix</keyword>
<keyword evidence="2 8" id="KW-0813">Transport</keyword>
<dbReference type="InterPro" id="IPR035906">
    <property type="entry name" value="MetI-like_sf"/>
</dbReference>
<dbReference type="SUPFAM" id="SSF161098">
    <property type="entry name" value="MetI-like"/>
    <property type="match status" value="1"/>
</dbReference>
<feature type="transmembrane region" description="Helical" evidence="8">
    <location>
        <begin position="237"/>
        <end position="261"/>
    </location>
</feature>
<feature type="transmembrane region" description="Helical" evidence="8">
    <location>
        <begin position="134"/>
        <end position="159"/>
    </location>
</feature>
<feature type="transmembrane region" description="Helical" evidence="8">
    <location>
        <begin position="7"/>
        <end position="30"/>
    </location>
</feature>
<dbReference type="Pfam" id="PF00528">
    <property type="entry name" value="BPD_transp_1"/>
    <property type="match status" value="1"/>
</dbReference>
<dbReference type="InterPro" id="IPR000515">
    <property type="entry name" value="MetI-like"/>
</dbReference>
<evidence type="ECO:0000256" key="8">
    <source>
        <dbReference type="RuleBase" id="RU363032"/>
    </source>
</evidence>
<feature type="transmembrane region" description="Helical" evidence="8">
    <location>
        <begin position="95"/>
        <end position="122"/>
    </location>
</feature>
<evidence type="ECO:0000256" key="3">
    <source>
        <dbReference type="ARBA" id="ARBA00022475"/>
    </source>
</evidence>
<sequence length="319" mass="35108">MLTYIGYRLLAIIPVLLGLSLLVFLVMALIPGDPATAILGNFATPENVARLNQQLGLNKSLAEQYFIWLSHLAQGDWGRSYSLNRPVLDEVLERFHATLILAGAAWLLCSVFGLLAGVIAAVRQYSWIDKVVTFVVLVGISMPAFWLGLLLIMLFAVQWQWLPASGMYAIYGGGDIRDLLTHLILPALTLSIVAMGVVARLTRSAMLEVLRLDYIRTARAKGLKEHRVIFRHALKAALVNIIPVMAIQAGFVLGGAVYIETVFQWPGIGRMLVNAIASRDILLVQGGVLMVATAYVLFNLCADIAQHALDPRLRLRNRI</sequence>
<name>A0A4P9VLQ0_9GAMM</name>
<proteinExistence type="inferred from homology"/>
<gene>
    <name evidence="10" type="ORF">B9G39_10040</name>
</gene>
<accession>A0A4P9VLQ0</accession>
<comment type="subcellular location">
    <subcellularLocation>
        <location evidence="1 8">Cell membrane</location>
        <topology evidence="1 8">Multi-pass membrane protein</topology>
    </subcellularLocation>
</comment>
<evidence type="ECO:0000256" key="7">
    <source>
        <dbReference type="ARBA" id="ARBA00024202"/>
    </source>
</evidence>
<protein>
    <submittedName>
        <fullName evidence="10">ABC transporter permease</fullName>
    </submittedName>
</protein>
<dbReference type="InterPro" id="IPR045621">
    <property type="entry name" value="BPD_transp_1_N"/>
</dbReference>
<evidence type="ECO:0000313" key="10">
    <source>
        <dbReference type="EMBL" id="RDH43756.1"/>
    </source>
</evidence>
<keyword evidence="6 8" id="KW-0472">Membrane</keyword>
<feature type="transmembrane region" description="Helical" evidence="8">
    <location>
        <begin position="281"/>
        <end position="302"/>
    </location>
</feature>
<keyword evidence="11" id="KW-1185">Reference proteome</keyword>
<dbReference type="PROSITE" id="PS50928">
    <property type="entry name" value="ABC_TM1"/>
    <property type="match status" value="1"/>
</dbReference>